<protein>
    <submittedName>
        <fullName evidence="4">Demethylmacrocin O-methyltransferase</fullName>
    </submittedName>
</protein>
<evidence type="ECO:0000313" key="3">
    <source>
        <dbReference type="EMBL" id="CAL1126686.1"/>
    </source>
</evidence>
<dbReference type="InterPro" id="IPR029063">
    <property type="entry name" value="SAM-dependent_MTases_sf"/>
</dbReference>
<comment type="caution">
    <text evidence="2">The sequence shown here is derived from an EMBL/GenBank/DDBJ whole genome shotgun (WGS) entry which is preliminary data.</text>
</comment>
<dbReference type="Gene3D" id="3.40.50.150">
    <property type="entry name" value="Vaccinia Virus protein VP39"/>
    <property type="match status" value="2"/>
</dbReference>
<evidence type="ECO:0000313" key="2">
    <source>
        <dbReference type="EMBL" id="CAI3973311.1"/>
    </source>
</evidence>
<dbReference type="AlphaFoldDB" id="A0A9P1FEQ3"/>
<feature type="compositionally biased region" description="Acidic residues" evidence="1">
    <location>
        <begin position="79"/>
        <end position="102"/>
    </location>
</feature>
<dbReference type="SUPFAM" id="SSF53335">
    <property type="entry name" value="S-adenosyl-L-methionine-dependent methyltransferases"/>
    <property type="match status" value="1"/>
</dbReference>
<reference evidence="2" key="1">
    <citation type="submission" date="2022-10" db="EMBL/GenBank/DDBJ databases">
        <authorList>
            <person name="Chen Y."/>
            <person name="Dougan E. K."/>
            <person name="Chan C."/>
            <person name="Rhodes N."/>
            <person name="Thang M."/>
        </authorList>
    </citation>
    <scope>NUCLEOTIDE SEQUENCE</scope>
</reference>
<gene>
    <name evidence="2" type="ORF">C1SCF055_LOCUS1830</name>
</gene>
<proteinExistence type="predicted"/>
<organism evidence="2">
    <name type="scientific">Cladocopium goreaui</name>
    <dbReference type="NCBI Taxonomy" id="2562237"/>
    <lineage>
        <taxon>Eukaryota</taxon>
        <taxon>Sar</taxon>
        <taxon>Alveolata</taxon>
        <taxon>Dinophyceae</taxon>
        <taxon>Suessiales</taxon>
        <taxon>Symbiodiniaceae</taxon>
        <taxon>Cladocopium</taxon>
    </lineage>
</organism>
<feature type="region of interest" description="Disordered" evidence="1">
    <location>
        <begin position="69"/>
        <end position="105"/>
    </location>
</feature>
<dbReference type="EMBL" id="CAMXCT020000066">
    <property type="protein sequence ID" value="CAL1126686.1"/>
    <property type="molecule type" value="Genomic_DNA"/>
</dbReference>
<sequence>MKFAQGLIVGLLFGSAAVFISYEKSAFLGLPGVSVTLAESTLTTAVKDAQRQCESRMAAAIESAERQCETKLSRVQQDEHEEESAEEEPQEEPAEEPAEELAEAAVSAELKDPASMTPYGCPPGLPKIQSILQDEGSEKFSMHHYERYYASWFREMRCRSTLRLVEIGASQASLKAWDRMFQSSSKTILGVADSDRSSENAMDALISKGPWDIIIDNGSSAAGQMLFCLFSLWNTLAPGGVYIIQNLHANFGVNEVAAERPLANQAWAVVQKIEEIQQVLMRHQLGARDLSVMPGDHSLISVEWGMNLVKLRKCTELECASPPKWREVRVDMDRMVAWNERATATNPKITKRPGTLPQPMSQPRSIEPPAFADVSGSPYPCPKGLESIASLIKRSGSDKYKNHRYDHYYERWFREIRCKPKIKVIEIGANQGHSLNAWDTIFTSPGKTVLGLAYGGPAMGVEKKVRRGVGVLFGDQSKKRTMEDLIARGPWDIIIDDGSHVPYHMVFSFFSLWKAVVPGGLYVIEDLETNYWLPGRRVYGYKLSHTGIDTDAAHSAVKKVEQLTKALMRFQLGARGLTVMPGDGDICSVEWGHNLVKIRKCTEEEAAANPTWKTPIFDQQEMEAWIQQAQRTNPRV</sequence>
<evidence type="ECO:0000313" key="5">
    <source>
        <dbReference type="Proteomes" id="UP001152797"/>
    </source>
</evidence>
<evidence type="ECO:0000256" key="1">
    <source>
        <dbReference type="SAM" id="MobiDB-lite"/>
    </source>
</evidence>
<evidence type="ECO:0000313" key="4">
    <source>
        <dbReference type="EMBL" id="CAL4760623.1"/>
    </source>
</evidence>
<reference evidence="3" key="2">
    <citation type="submission" date="2024-04" db="EMBL/GenBank/DDBJ databases">
        <authorList>
            <person name="Chen Y."/>
            <person name="Shah S."/>
            <person name="Dougan E. K."/>
            <person name="Thang M."/>
            <person name="Chan C."/>
        </authorList>
    </citation>
    <scope>NUCLEOTIDE SEQUENCE [LARGE SCALE GENOMIC DNA]</scope>
</reference>
<feature type="compositionally biased region" description="Basic and acidic residues" evidence="1">
    <location>
        <begin position="69"/>
        <end position="78"/>
    </location>
</feature>
<dbReference type="Proteomes" id="UP001152797">
    <property type="component" value="Unassembled WGS sequence"/>
</dbReference>
<dbReference type="EMBL" id="CAMXCT030000066">
    <property type="protein sequence ID" value="CAL4760623.1"/>
    <property type="molecule type" value="Genomic_DNA"/>
</dbReference>
<name>A0A9P1FEQ3_9DINO</name>
<dbReference type="OrthoDB" id="420653at2759"/>
<dbReference type="EMBL" id="CAMXCT010000066">
    <property type="protein sequence ID" value="CAI3973311.1"/>
    <property type="molecule type" value="Genomic_DNA"/>
</dbReference>
<accession>A0A9P1FEQ3</accession>
<keyword evidence="5" id="KW-1185">Reference proteome</keyword>